<evidence type="ECO:0008006" key="6">
    <source>
        <dbReference type="Google" id="ProtNLM"/>
    </source>
</evidence>
<dbReference type="Gene3D" id="2.60.200.20">
    <property type="match status" value="1"/>
</dbReference>
<dbReference type="InterPro" id="IPR009057">
    <property type="entry name" value="Homeodomain-like_sf"/>
</dbReference>
<dbReference type="OrthoDB" id="1333at2759"/>
<evidence type="ECO:0000313" key="5">
    <source>
        <dbReference type="Proteomes" id="UP000530660"/>
    </source>
</evidence>
<sequence>MVRGDESGDAQAIEQTSTATPLSTRTAGAEAGGYAKLYLKVFDPDTDQVATKEFLVQKLEVSLGRSVSADQTQAFAAAAEGVDLGAGFSNKLSRRHATIQWNQQQQRFEVYCSGKNGVLVVHADTFRHMRPGDEPEPLDSYSTIMLGDCLVVLLLPKATRVLPGASLSPARGRHAFRPAQGRPWMQRATLLRHGSAVTARDWHRVRSKWSKIDQETLLRGLMRYGYGRWKEIVQHAESGRLDRKPLDEMIMMARRMVIMAALHVTGAEYRAMLRILSTTGETRSSTASMVPMPRQIEQEVTMVAAEMAEAKLEKRKYVRWARRFRLPSSH</sequence>
<dbReference type="SUPFAM" id="SSF46689">
    <property type="entry name" value="Homeodomain-like"/>
    <property type="match status" value="1"/>
</dbReference>
<feature type="region of interest" description="Disordered" evidence="1">
    <location>
        <begin position="1"/>
        <end position="25"/>
    </location>
</feature>
<comment type="caution">
    <text evidence="4">The sequence shown here is derived from an EMBL/GenBank/DDBJ whole genome shotgun (WGS) entry which is preliminary data.</text>
</comment>
<feature type="compositionally biased region" description="Polar residues" evidence="1">
    <location>
        <begin position="13"/>
        <end position="25"/>
    </location>
</feature>
<dbReference type="InterPro" id="IPR001005">
    <property type="entry name" value="SANT/Myb"/>
</dbReference>
<gene>
    <name evidence="4" type="ORF">F1559_000845</name>
</gene>
<dbReference type="PROSITE" id="PS50006">
    <property type="entry name" value="FHA_DOMAIN"/>
    <property type="match status" value="1"/>
</dbReference>
<protein>
    <recommendedName>
        <fullName evidence="6">FHA domain-containing protein</fullName>
    </recommendedName>
</protein>
<dbReference type="InterPro" id="IPR008984">
    <property type="entry name" value="SMAD_FHA_dom_sf"/>
</dbReference>
<evidence type="ECO:0000259" key="3">
    <source>
        <dbReference type="PROSITE" id="PS50090"/>
    </source>
</evidence>
<dbReference type="Pfam" id="PF00498">
    <property type="entry name" value="FHA"/>
    <property type="match status" value="1"/>
</dbReference>
<name>A0A7J7IFA0_9RHOD</name>
<evidence type="ECO:0000256" key="1">
    <source>
        <dbReference type="SAM" id="MobiDB-lite"/>
    </source>
</evidence>
<dbReference type="AlphaFoldDB" id="A0A7J7IFA0"/>
<dbReference type="PROSITE" id="PS50090">
    <property type="entry name" value="MYB_LIKE"/>
    <property type="match status" value="1"/>
</dbReference>
<keyword evidence="5" id="KW-1185">Reference proteome</keyword>
<dbReference type="EMBL" id="VWRR01000015">
    <property type="protein sequence ID" value="KAF6001197.1"/>
    <property type="molecule type" value="Genomic_DNA"/>
</dbReference>
<dbReference type="Proteomes" id="UP000530660">
    <property type="component" value="Unassembled WGS sequence"/>
</dbReference>
<reference evidence="4 5" key="1">
    <citation type="journal article" date="2020" name="J. Phycol.">
        <title>Comparative genome analysis reveals Cyanidiococcus gen. nov., a new extremophilic red algal genus sister to Cyanidioschyzon (Cyanidioschyzonaceae, Rhodophyta).</title>
        <authorList>
            <person name="Liu S.-L."/>
            <person name="Chiang Y.-R."/>
            <person name="Yoon H.S."/>
            <person name="Fu H.-Y."/>
        </authorList>
    </citation>
    <scope>NUCLEOTIDE SEQUENCE [LARGE SCALE GENOMIC DNA]</scope>
    <source>
        <strain evidence="4 5">THAL066</strain>
    </source>
</reference>
<feature type="domain" description="Myb-like" evidence="3">
    <location>
        <begin position="206"/>
        <end position="244"/>
    </location>
</feature>
<dbReference type="SUPFAM" id="SSF49879">
    <property type="entry name" value="SMAD/FHA domain"/>
    <property type="match status" value="1"/>
</dbReference>
<dbReference type="InterPro" id="IPR000253">
    <property type="entry name" value="FHA_dom"/>
</dbReference>
<proteinExistence type="predicted"/>
<evidence type="ECO:0000313" key="4">
    <source>
        <dbReference type="EMBL" id="KAF6001197.1"/>
    </source>
</evidence>
<accession>A0A7J7IFA0</accession>
<feature type="domain" description="FHA" evidence="2">
    <location>
        <begin position="61"/>
        <end position="120"/>
    </location>
</feature>
<organism evidence="4 5">
    <name type="scientific">Cyanidiococcus yangmingshanensis</name>
    <dbReference type="NCBI Taxonomy" id="2690220"/>
    <lineage>
        <taxon>Eukaryota</taxon>
        <taxon>Rhodophyta</taxon>
        <taxon>Bangiophyceae</taxon>
        <taxon>Cyanidiales</taxon>
        <taxon>Cyanidiaceae</taxon>
        <taxon>Cyanidiococcus</taxon>
    </lineage>
</organism>
<dbReference type="Gene3D" id="1.10.10.60">
    <property type="entry name" value="Homeodomain-like"/>
    <property type="match status" value="1"/>
</dbReference>
<evidence type="ECO:0000259" key="2">
    <source>
        <dbReference type="PROSITE" id="PS50006"/>
    </source>
</evidence>